<dbReference type="Pfam" id="PF00227">
    <property type="entry name" value="Proteasome"/>
    <property type="match status" value="1"/>
</dbReference>
<protein>
    <submittedName>
        <fullName evidence="1">ATP-dependent protease HslVU (ClpYQ), peptidase subunit</fullName>
    </submittedName>
</protein>
<dbReference type="GO" id="GO:0008233">
    <property type="term" value="F:peptidase activity"/>
    <property type="evidence" value="ECO:0007669"/>
    <property type="project" value="UniProtKB-KW"/>
</dbReference>
<accession>A0A1Y6C5H7</accession>
<dbReference type="AlphaFoldDB" id="A0A1Y6C5H7"/>
<dbReference type="STRING" id="1123014.SAMN02745746_03440"/>
<dbReference type="RefSeq" id="WP_085277528.1">
    <property type="nucleotide sequence ID" value="NZ_FXAG01000023.1"/>
</dbReference>
<dbReference type="CDD" id="cd01906">
    <property type="entry name" value="proteasome_protease_HslV"/>
    <property type="match status" value="1"/>
</dbReference>
<dbReference type="SUPFAM" id="SSF56235">
    <property type="entry name" value="N-terminal nucleophile aminohydrolases (Ntn hydrolases)"/>
    <property type="match status" value="1"/>
</dbReference>
<dbReference type="GO" id="GO:0051603">
    <property type="term" value="P:proteolysis involved in protein catabolic process"/>
    <property type="evidence" value="ECO:0007669"/>
    <property type="project" value="InterPro"/>
</dbReference>
<keyword evidence="1" id="KW-0645">Protease</keyword>
<keyword evidence="1" id="KW-0378">Hydrolase</keyword>
<dbReference type="InterPro" id="IPR029055">
    <property type="entry name" value="Ntn_hydrolases_N"/>
</dbReference>
<gene>
    <name evidence="1" type="ORF">SAMN02745746_03440</name>
</gene>
<dbReference type="Gene3D" id="3.60.20.10">
    <property type="entry name" value="Glutamine Phosphoribosylpyrophosphate, subunit 1, domain 1"/>
    <property type="match status" value="1"/>
</dbReference>
<name>A0A1Y6C5H7_9NEIS</name>
<proteinExistence type="predicted"/>
<keyword evidence="2" id="KW-1185">Reference proteome</keyword>
<dbReference type="Proteomes" id="UP000192920">
    <property type="component" value="Unassembled WGS sequence"/>
</dbReference>
<dbReference type="GO" id="GO:0005839">
    <property type="term" value="C:proteasome core complex"/>
    <property type="evidence" value="ECO:0007669"/>
    <property type="project" value="InterPro"/>
</dbReference>
<reference evidence="2" key="1">
    <citation type="submission" date="2017-04" db="EMBL/GenBank/DDBJ databases">
        <authorList>
            <person name="Varghese N."/>
            <person name="Submissions S."/>
        </authorList>
    </citation>
    <scope>NUCLEOTIDE SEQUENCE [LARGE SCALE GENOMIC DNA]</scope>
    <source>
        <strain evidence="2">DSM 22618</strain>
    </source>
</reference>
<sequence length="195" mass="21743">MTTIVVVKKGSQIAIAADSQTTFGDDQKLLAGYDPHHNKIFRQGDSYLAIAGSAAHDLVLQSVLKGVHNKDFSSRQGLFDTFRKLHPKLKEQFYLRPEEEEDDPYESSQMMVVVANVHGIFGVYPMREVYEFSRFWAIGSGRKFAMGAMYVAYEQDLSAEEIARIGIQAGCEFDVSSSLPMTLYTIDTAIAVAKD</sequence>
<dbReference type="EMBL" id="FXAG01000023">
    <property type="protein sequence ID" value="SMF46658.1"/>
    <property type="molecule type" value="Genomic_DNA"/>
</dbReference>
<dbReference type="InterPro" id="IPR001353">
    <property type="entry name" value="Proteasome_sua/b"/>
</dbReference>
<evidence type="ECO:0000313" key="2">
    <source>
        <dbReference type="Proteomes" id="UP000192920"/>
    </source>
</evidence>
<evidence type="ECO:0000313" key="1">
    <source>
        <dbReference type="EMBL" id="SMF46658.1"/>
    </source>
</evidence>
<organism evidence="1 2">
    <name type="scientific">Pseudogulbenkiania subflava DSM 22618</name>
    <dbReference type="NCBI Taxonomy" id="1123014"/>
    <lineage>
        <taxon>Bacteria</taxon>
        <taxon>Pseudomonadati</taxon>
        <taxon>Pseudomonadota</taxon>
        <taxon>Betaproteobacteria</taxon>
        <taxon>Neisseriales</taxon>
        <taxon>Chromobacteriaceae</taxon>
        <taxon>Pseudogulbenkiania</taxon>
    </lineage>
</organism>